<keyword evidence="2" id="KW-0349">Heme</keyword>
<dbReference type="Gene3D" id="1.10.640.10">
    <property type="entry name" value="Haem peroxidase domain superfamily, animal type"/>
    <property type="match status" value="1"/>
</dbReference>
<dbReference type="PhylomeDB" id="B7Q6T6"/>
<dbReference type="InterPro" id="IPR019791">
    <property type="entry name" value="Haem_peroxidase_animal"/>
</dbReference>
<dbReference type="InterPro" id="IPR010255">
    <property type="entry name" value="Haem_peroxidase_sf"/>
</dbReference>
<dbReference type="EMBL" id="DS870214">
    <property type="protein sequence ID" value="EEC14558.1"/>
    <property type="molecule type" value="Genomic_DNA"/>
</dbReference>
<proteinExistence type="predicted"/>
<reference evidence="3" key="1">
    <citation type="submission" date="2008-03" db="EMBL/GenBank/DDBJ databases">
        <title>Annotation of Ixodes scapularis.</title>
        <authorList>
            <consortium name="Ixodes scapularis Genome Project Consortium"/>
            <person name="Caler E."/>
            <person name="Hannick L.I."/>
            <person name="Bidwell S."/>
            <person name="Joardar V."/>
            <person name="Thiagarajan M."/>
            <person name="Amedeo P."/>
            <person name="Galinsky K.J."/>
            <person name="Schobel S."/>
            <person name="Inman J."/>
            <person name="Hostetler J."/>
            <person name="Miller J."/>
            <person name="Hammond M."/>
            <person name="Megy K."/>
            <person name="Lawson D."/>
            <person name="Kodira C."/>
            <person name="Sutton G."/>
            <person name="Meyer J."/>
            <person name="Hill C.A."/>
            <person name="Birren B."/>
            <person name="Nene V."/>
            <person name="Collins F."/>
            <person name="Alarcon-Chaidez F."/>
            <person name="Wikel S."/>
            <person name="Strausberg R."/>
        </authorList>
    </citation>
    <scope>NUCLEOTIDE SEQUENCE [LARGE SCALE GENOMIC DNA]</scope>
    <source>
        <strain evidence="3">Wikel colony</strain>
    </source>
</reference>
<dbReference type="PANTHER" id="PTHR11475">
    <property type="entry name" value="OXIDASE/PEROXIDASE"/>
    <property type="match status" value="1"/>
</dbReference>
<feature type="non-terminal residue" evidence="3">
    <location>
        <position position="1"/>
    </location>
</feature>
<protein>
    <submittedName>
        <fullName evidence="3">Peroxinectin, putative</fullName>
        <ecNumber evidence="3">1.11.1.7</ecNumber>
    </submittedName>
</protein>
<dbReference type="PRINTS" id="PR00457">
    <property type="entry name" value="ANPEROXIDASE"/>
</dbReference>
<evidence type="ECO:0000313" key="3">
    <source>
        <dbReference type="EMBL" id="EEC14558.1"/>
    </source>
</evidence>
<dbReference type="GO" id="GO:0046872">
    <property type="term" value="F:metal ion binding"/>
    <property type="evidence" value="ECO:0007669"/>
    <property type="project" value="UniProtKB-KW"/>
</dbReference>
<dbReference type="SUPFAM" id="SSF48113">
    <property type="entry name" value="Heme-dependent peroxidases"/>
    <property type="match status" value="1"/>
</dbReference>
<feature type="non-terminal residue" evidence="3">
    <location>
        <position position="567"/>
    </location>
</feature>
<dbReference type="VEuPathDB" id="VectorBase:ISCI011405"/>
<dbReference type="PANTHER" id="PTHR11475:SF143">
    <property type="entry name" value="PUTATIVE-RELATED"/>
    <property type="match status" value="1"/>
</dbReference>
<dbReference type="InterPro" id="IPR037120">
    <property type="entry name" value="Haem_peroxidase_sf_animal"/>
</dbReference>
<keyword evidence="1 3" id="KW-0575">Peroxidase</keyword>
<dbReference type="GO" id="GO:0020037">
    <property type="term" value="F:heme binding"/>
    <property type="evidence" value="ECO:0007669"/>
    <property type="project" value="InterPro"/>
</dbReference>
<feature type="binding site" description="axial binding residue" evidence="2">
    <location>
        <position position="348"/>
    </location>
    <ligand>
        <name>heme b</name>
        <dbReference type="ChEBI" id="CHEBI:60344"/>
    </ligand>
    <ligandPart>
        <name>Fe</name>
        <dbReference type="ChEBI" id="CHEBI:18248"/>
    </ligandPart>
</feature>
<gene>
    <name evidence="3" type="ORF">IscW_ISCW011405</name>
</gene>
<evidence type="ECO:0000256" key="1">
    <source>
        <dbReference type="ARBA" id="ARBA00022559"/>
    </source>
</evidence>
<name>B7Q6T6_IXOSC</name>
<dbReference type="FunFam" id="1.10.640.10:FF:000009">
    <property type="entry name" value="Peroxidase, isoform B"/>
    <property type="match status" value="1"/>
</dbReference>
<dbReference type="OrthoDB" id="823504at2759"/>
<dbReference type="Pfam" id="PF03098">
    <property type="entry name" value="An_peroxidase"/>
    <property type="match status" value="1"/>
</dbReference>
<dbReference type="HOGENOM" id="CLU_006087_5_2_1"/>
<keyword evidence="2" id="KW-0479">Metal-binding</keyword>
<keyword evidence="2" id="KW-0408">Iron</keyword>
<dbReference type="GO" id="GO:0006979">
    <property type="term" value="P:response to oxidative stress"/>
    <property type="evidence" value="ECO:0007669"/>
    <property type="project" value="InterPro"/>
</dbReference>
<dbReference type="PROSITE" id="PS50292">
    <property type="entry name" value="PEROXIDASE_3"/>
    <property type="match status" value="1"/>
</dbReference>
<accession>B7Q6T6</accession>
<dbReference type="AlphaFoldDB" id="B7Q6T6"/>
<dbReference type="EC" id="1.11.1.7" evidence="3"/>
<keyword evidence="3" id="KW-0560">Oxidoreductase</keyword>
<dbReference type="CDD" id="cd09823">
    <property type="entry name" value="peroxinectin_like"/>
    <property type="match status" value="1"/>
</dbReference>
<dbReference type="VEuPathDB" id="VectorBase:ISCP_004316"/>
<dbReference type="PaxDb" id="6945-B7Q6T6"/>
<dbReference type="VEuPathDB" id="VectorBase:ISCW011405"/>
<sequence length="567" mass="63758">LTQLCNPAPTGCDFSYPFRYPDGSCNNQNHTDWGNAGSCMRKLLRPDYGDMVGEPRVASDGGPLPPPRVVSYTVHPPLEASSPKMTQLGVLFGQFITHDVSQILRSGTPTAVNDIGKPWQPNLVSCCNSPQRTSPECLPMDVEADDPFYGDKNRTCMPLLRATPCFLCKLGYRVQVNDKTSYLDASQVYGVRKTETDTLRTFRHGLLRSRIKNGEELLQPSSKPEEDGCSVPSENQICFTSGDGRVNFTPGLTVIQTLFLRQHNRIAKMLRSINRRWNDEMLFQVAKRIVESQIQQVVYGEWLPTFAGRDAVENYDLVPLQSGFTTYDSAVDATMIDEFSSSAFRMGHSLVSGNFLRVGADNKQQVGQLRDWYLRPFDLYQNGLDDIMRGMLLTPMATFDRFGSADMNEYFFKEQGMNFGLDIFSIDVQRGRDQGVRGYTDYVEFCGGVKINTFQDLYQKNLMSQETAEIFQSLYKNVSDIDLYSGAISEYVVEGTIASATVHCITLKLFQRIKWGDRFYFEHADQAGSFTSAQLDSLRNTTFAKIICANSRSITAVQRNPFVPEGP</sequence>
<organism>
    <name type="scientific">Ixodes scapularis</name>
    <name type="common">Black-legged tick</name>
    <name type="synonym">Deer tick</name>
    <dbReference type="NCBI Taxonomy" id="6945"/>
    <lineage>
        <taxon>Eukaryota</taxon>
        <taxon>Metazoa</taxon>
        <taxon>Ecdysozoa</taxon>
        <taxon>Arthropoda</taxon>
        <taxon>Chelicerata</taxon>
        <taxon>Arachnida</taxon>
        <taxon>Acari</taxon>
        <taxon>Parasitiformes</taxon>
        <taxon>Ixodida</taxon>
        <taxon>Ixodoidea</taxon>
        <taxon>Ixodidae</taxon>
        <taxon>Ixodinae</taxon>
        <taxon>Ixodes</taxon>
    </lineage>
</organism>
<dbReference type="GO" id="GO:0140825">
    <property type="term" value="F:lactoperoxidase activity"/>
    <property type="evidence" value="ECO:0007669"/>
    <property type="project" value="UniProtKB-EC"/>
</dbReference>
<evidence type="ECO:0000256" key="2">
    <source>
        <dbReference type="PIRSR" id="PIRSR619791-2"/>
    </source>
</evidence>